<proteinExistence type="predicted"/>
<reference evidence="1" key="1">
    <citation type="submission" date="2020-02" db="EMBL/GenBank/DDBJ databases">
        <title>Genome sequencing of the panga catfish, Pangasius djambal.</title>
        <authorList>
            <person name="Wen M."/>
            <person name="Zahm M."/>
            <person name="Roques C."/>
            <person name="Cabau C."/>
            <person name="Klopp C."/>
            <person name="Donnadieu C."/>
            <person name="Jouanno E."/>
            <person name="Avarre J.-C."/>
            <person name="Campet M."/>
            <person name="Ha T."/>
            <person name="Dugue R."/>
            <person name="Lampietro C."/>
            <person name="Louis A."/>
            <person name="Herpin A."/>
            <person name="Echchiki A."/>
            <person name="Berthelot C."/>
            <person name="Parey E."/>
            <person name="Roest-Crollius H."/>
            <person name="Braasch I."/>
            <person name="Postlethwait J.H."/>
            <person name="Bobe J."/>
            <person name="Montfort J."/>
            <person name="Bouchez O."/>
            <person name="Begum T."/>
            <person name="Schartl M."/>
            <person name="Gustiano R."/>
            <person name="Guiguen Y."/>
        </authorList>
    </citation>
    <scope>NUCLEOTIDE SEQUENCE</scope>
    <source>
        <strain evidence="1">Pdj_M5554</strain>
    </source>
</reference>
<organism evidence="1 2">
    <name type="scientific">Pangasius djambal</name>
    <dbReference type="NCBI Taxonomy" id="1691987"/>
    <lineage>
        <taxon>Eukaryota</taxon>
        <taxon>Metazoa</taxon>
        <taxon>Chordata</taxon>
        <taxon>Craniata</taxon>
        <taxon>Vertebrata</taxon>
        <taxon>Euteleostomi</taxon>
        <taxon>Actinopterygii</taxon>
        <taxon>Neopterygii</taxon>
        <taxon>Teleostei</taxon>
        <taxon>Ostariophysi</taxon>
        <taxon>Siluriformes</taxon>
        <taxon>Pangasiidae</taxon>
        <taxon>Pangasius</taxon>
    </lineage>
</organism>
<gene>
    <name evidence="1" type="ORF">PDJAM_G00195780</name>
</gene>
<sequence>MEDDKDRIKEHLRLQFQTLQEQQVQRLHKRLEKKKQISFEKEKDEMSSNGRESLDLSEDEGDSVLERSNSSSRLLKKENDQLQERVRELRDENGRLHKLLSEKEFEIKYLKKKREEDRLALVGTVGLAGDAAATKIVELSKKNRELSVEMEREKAKSKQLNNRVRELERELQDTAVFSNGVKADHKLDLRSSQQESTPLVKSLQEKLNTAQFKMSEYRNQIQAVKQELKVAYKVLSSEVGEDVCVQLILSTPGSWRGRAQQILALQSRVRDLEQQLSSASNRKQPGEFSPEQCMLGKGVHQRNQDKNQSYIRTLERDRKEALEKLSVEYELILSEHGEVKKKLESSKARNRILSAELKTLKTQLSTLTKKGRHDNELIDALLKQQAQLQGVLSRLGQKEGQRDDTEQKRDTQEAQRHNDLITQLKLMVKEREEKVQELEREIQQLTLTKQEARDTEVKISHAHLMVKEEGDRRSGSARSVSKLGHKLVESALTLSPGNTTDLGYYSFNSSGKAVHKKQQAQLQGVLSRLGQKEGQRDDTEQKRDTQEAQRHNDLITQLKLMVKEREEKVQELEREIQQLTLTKQEARDTEVKISHAHLMVKEEGDRRSSSARSVSKLGHKLVESALTLSPGNTTDLGLHVPEKQEGLSPRRAAESTHDAQISELSTRLAAQQEELEVLRSSLKQVLQAKEEDLQLYSTMISQVKQVFLQALRQHKQSSKQET</sequence>
<evidence type="ECO:0000313" key="1">
    <source>
        <dbReference type="EMBL" id="MCJ8731121.1"/>
    </source>
</evidence>
<evidence type="ECO:0000313" key="2">
    <source>
        <dbReference type="Proteomes" id="UP000830395"/>
    </source>
</evidence>
<keyword evidence="2" id="KW-1185">Reference proteome</keyword>
<name>A0ACC5Y622_9TELE</name>
<dbReference type="EMBL" id="CM040978">
    <property type="protein sequence ID" value="MCJ8731121.1"/>
    <property type="molecule type" value="Genomic_DNA"/>
</dbReference>
<comment type="caution">
    <text evidence="1">The sequence shown here is derived from an EMBL/GenBank/DDBJ whole genome shotgun (WGS) entry which is preliminary data.</text>
</comment>
<dbReference type="Proteomes" id="UP000830395">
    <property type="component" value="Chromosome 4"/>
</dbReference>
<accession>A0ACC5Y622</accession>
<protein>
    <submittedName>
        <fullName evidence="1">Uncharacterized protein</fullName>
    </submittedName>
</protein>